<evidence type="ECO:0000313" key="2">
    <source>
        <dbReference type="EMBL" id="GAA3732805.1"/>
    </source>
</evidence>
<name>A0ABP7F701_9ACTN</name>
<evidence type="ECO:0000259" key="1">
    <source>
        <dbReference type="Pfam" id="PF06974"/>
    </source>
</evidence>
<proteinExistence type="predicted"/>
<protein>
    <recommendedName>
        <fullName evidence="1">O-acyltransferase WSD1 C-terminal domain-containing protein</fullName>
    </recommendedName>
</protein>
<gene>
    <name evidence="2" type="ORF">GCM10023082_32820</name>
</gene>
<sequence length="405" mass="40878">MAGTQRFPDAALDAYGAAHPGTGLGIGAVLELTGPPPSRAEVAASLRPVAALLGTGDPLGCVEEPAEAAGRGLLDVAGDLVGRALGPRRWSCAQVTGLPGGTFALVWRADHRLLDGAGVAGALAAWAGVPARATAAAPRAGARTGWRVLPADPLRAAWLCARPLLGRRLPGALPAATALSYACAAVPLDTLRDAGRAHGASVNDVYLAALAGALRARPLPGATGRAVRALVPVNVRGATDAAVLHNRHIPLRLDLPVTEPDPARRLALVAARTRGGVRALGHPLVGAVYRALPAAVGGLLVERYFGEGRADLLASNVRGPADPLRVAGRRVLRVLPLNFLPAAHRFSAVLATAQGTAGVGFTVAGPRAEAEALAAAWTAEARLLAAAADQATTGGSSAPPMAPAR</sequence>
<dbReference type="Pfam" id="PF06974">
    <property type="entry name" value="WS_DGAT_C"/>
    <property type="match status" value="1"/>
</dbReference>
<reference evidence="3" key="1">
    <citation type="journal article" date="2019" name="Int. J. Syst. Evol. Microbiol.">
        <title>The Global Catalogue of Microorganisms (GCM) 10K type strain sequencing project: providing services to taxonomists for standard genome sequencing and annotation.</title>
        <authorList>
            <consortium name="The Broad Institute Genomics Platform"/>
            <consortium name="The Broad Institute Genome Sequencing Center for Infectious Disease"/>
            <person name="Wu L."/>
            <person name="Ma J."/>
        </authorList>
    </citation>
    <scope>NUCLEOTIDE SEQUENCE [LARGE SCALE GENOMIC DNA]</scope>
    <source>
        <strain evidence="3">JCM 30846</strain>
    </source>
</reference>
<dbReference type="Proteomes" id="UP001499884">
    <property type="component" value="Unassembled WGS sequence"/>
</dbReference>
<dbReference type="EMBL" id="BAABEP010000020">
    <property type="protein sequence ID" value="GAA3732805.1"/>
    <property type="molecule type" value="Genomic_DNA"/>
</dbReference>
<dbReference type="InterPro" id="IPR009721">
    <property type="entry name" value="O-acyltransferase_WSD1_C"/>
</dbReference>
<keyword evidence="3" id="KW-1185">Reference proteome</keyword>
<organism evidence="2 3">
    <name type="scientific">Streptomyces tremellae</name>
    <dbReference type="NCBI Taxonomy" id="1124239"/>
    <lineage>
        <taxon>Bacteria</taxon>
        <taxon>Bacillati</taxon>
        <taxon>Actinomycetota</taxon>
        <taxon>Actinomycetes</taxon>
        <taxon>Kitasatosporales</taxon>
        <taxon>Streptomycetaceae</taxon>
        <taxon>Streptomyces</taxon>
    </lineage>
</organism>
<accession>A0ABP7F701</accession>
<dbReference type="RefSeq" id="WP_345647340.1">
    <property type="nucleotide sequence ID" value="NZ_BAABEP010000020.1"/>
</dbReference>
<feature type="domain" description="O-acyltransferase WSD1 C-terminal" evidence="1">
    <location>
        <begin position="252"/>
        <end position="364"/>
    </location>
</feature>
<comment type="caution">
    <text evidence="2">The sequence shown here is derived from an EMBL/GenBank/DDBJ whole genome shotgun (WGS) entry which is preliminary data.</text>
</comment>
<evidence type="ECO:0000313" key="3">
    <source>
        <dbReference type="Proteomes" id="UP001499884"/>
    </source>
</evidence>